<organism evidence="1 2">
    <name type="scientific">Phlebia brevispora</name>
    <dbReference type="NCBI Taxonomy" id="194682"/>
    <lineage>
        <taxon>Eukaryota</taxon>
        <taxon>Fungi</taxon>
        <taxon>Dikarya</taxon>
        <taxon>Basidiomycota</taxon>
        <taxon>Agaricomycotina</taxon>
        <taxon>Agaricomycetes</taxon>
        <taxon>Polyporales</taxon>
        <taxon>Meruliaceae</taxon>
        <taxon>Phlebia</taxon>
    </lineage>
</organism>
<name>A0ACC1T3H6_9APHY</name>
<proteinExistence type="predicted"/>
<keyword evidence="2" id="KW-1185">Reference proteome</keyword>
<evidence type="ECO:0000313" key="1">
    <source>
        <dbReference type="EMBL" id="KAJ3552134.1"/>
    </source>
</evidence>
<evidence type="ECO:0000313" key="2">
    <source>
        <dbReference type="Proteomes" id="UP001148662"/>
    </source>
</evidence>
<protein>
    <submittedName>
        <fullName evidence="1">Uncharacterized protein</fullName>
    </submittedName>
</protein>
<accession>A0ACC1T3H6</accession>
<comment type="caution">
    <text evidence="1">The sequence shown here is derived from an EMBL/GenBank/DDBJ whole genome shotgun (WGS) entry which is preliminary data.</text>
</comment>
<gene>
    <name evidence="1" type="ORF">NM688_g4314</name>
</gene>
<reference evidence="1" key="1">
    <citation type="submission" date="2022-07" db="EMBL/GenBank/DDBJ databases">
        <title>Genome Sequence of Phlebia brevispora.</title>
        <authorList>
            <person name="Buettner E."/>
        </authorList>
    </citation>
    <scope>NUCLEOTIDE SEQUENCE</scope>
    <source>
        <strain evidence="1">MPL23</strain>
    </source>
</reference>
<dbReference type="EMBL" id="JANHOG010000701">
    <property type="protein sequence ID" value="KAJ3552134.1"/>
    <property type="molecule type" value="Genomic_DNA"/>
</dbReference>
<dbReference type="Proteomes" id="UP001148662">
    <property type="component" value="Unassembled WGS sequence"/>
</dbReference>
<sequence>MTPLCCGIGTPPLIQACPLFSRAHRHTPFISRLFAQKVKHLPQRHIHPPSLRKLITPANPSINQPFQISTMFPPIPPKQKALLLKEAHGKYVVVDEADIPQPGRGEVLIREEATGLNLVDKFTQETGLFAAKYPLIGGWEGAGVVIQLGEGVRSVAVGDRVFHSGRSGDKYATYQQYTTTLADLVVKIPRNLSYDRAAAIPVALNTAALGLYAPPSERGGAGLISPWQSEGHSQYVDQPIFILGGSSSVGQFVIQLARISGFAPIITTASLKNADYLKSLGATHVLDRKLPTSAIRSAIKEITTKPFKIVYDAMAFEDTQHTGYEVLAPGGTMVIVTSPKIAESERSPDKHISFIFADPTIPDRTEIARNMYKHISGLFASGELKPNHIEVLPNGLAGIAEGLERLAKWEVSARKLIAHPQETAFQQPPRVPERRQALQSGLYSATVTHEREAPGWAWYTDVYVTAMVIPDYSLTFSHFPYEVAAENIRNSPDRTKRSWTALVLPTKFGEFEVREVAVPELAPGEVLVRAEAVGLNPSDGYVKYRDLFSPEYPLVLGWDAAGVVVQLGEGVTSPATGDKAFHPGVVYNQRTTTFKQYNAVPADLCAKVPSNLTMDEAATIPLVFDTAAFGLYVKADTRSGAGLTPPWEEGGLGKYSGQPIVILGGSSSIGQFVIQLARLSGFTPIIAVASLKNEEYLKSRGATHVVDRNLSSSDLSATIKEIAEEPVRLVFDAVSVKETQNAGYDILAPGGTLVIDTRSKISTEKVSVEKHVTAVVGDPFAPDRHQFAVEMFKAISSLFQSGDFKVNRIEVLANGLAGIPEGITRYNSGQISAKKLVARPPETL</sequence>